<dbReference type="RefSeq" id="WP_147925078.1">
    <property type="nucleotide sequence ID" value="NZ_VKAC01000002.1"/>
</dbReference>
<organism evidence="2 3">
    <name type="scientific">Quadrisphaera setariae</name>
    <dbReference type="NCBI Taxonomy" id="2593304"/>
    <lineage>
        <taxon>Bacteria</taxon>
        <taxon>Bacillati</taxon>
        <taxon>Actinomycetota</taxon>
        <taxon>Actinomycetes</taxon>
        <taxon>Kineosporiales</taxon>
        <taxon>Kineosporiaceae</taxon>
        <taxon>Quadrisphaera</taxon>
    </lineage>
</organism>
<proteinExistence type="predicted"/>
<protein>
    <submittedName>
        <fullName evidence="2">Uncharacterized protein</fullName>
    </submittedName>
</protein>
<evidence type="ECO:0000313" key="3">
    <source>
        <dbReference type="Proteomes" id="UP000321234"/>
    </source>
</evidence>
<evidence type="ECO:0000313" key="2">
    <source>
        <dbReference type="EMBL" id="TXR57437.1"/>
    </source>
</evidence>
<dbReference type="AlphaFoldDB" id="A0A5C8ZHV3"/>
<feature type="region of interest" description="Disordered" evidence="1">
    <location>
        <begin position="53"/>
        <end position="74"/>
    </location>
</feature>
<dbReference type="Proteomes" id="UP000321234">
    <property type="component" value="Unassembled WGS sequence"/>
</dbReference>
<reference evidence="2 3" key="1">
    <citation type="submission" date="2019-07" db="EMBL/GenBank/DDBJ databases">
        <title>Quadrisphaera sp. strain DD2A genome sequencing and assembly.</title>
        <authorList>
            <person name="Kim I."/>
        </authorList>
    </citation>
    <scope>NUCLEOTIDE SEQUENCE [LARGE SCALE GENOMIC DNA]</scope>
    <source>
        <strain evidence="2 3">DD2A</strain>
    </source>
</reference>
<keyword evidence="3" id="KW-1185">Reference proteome</keyword>
<name>A0A5C8ZHV3_9ACTN</name>
<dbReference type="EMBL" id="VKAC01000002">
    <property type="protein sequence ID" value="TXR57437.1"/>
    <property type="molecule type" value="Genomic_DNA"/>
</dbReference>
<sequence length="74" mass="8253">MPEHARSLTPRPSAPAGRCSVPACVVCAVEAERRTVTVAEWLVGRLRPLVRRAQRPPPTTSGWPYSSWWEESGR</sequence>
<accession>A0A5C8ZHV3</accession>
<evidence type="ECO:0000256" key="1">
    <source>
        <dbReference type="SAM" id="MobiDB-lite"/>
    </source>
</evidence>
<gene>
    <name evidence="2" type="ORF">FMM08_04080</name>
</gene>
<comment type="caution">
    <text evidence="2">The sequence shown here is derived from an EMBL/GenBank/DDBJ whole genome shotgun (WGS) entry which is preliminary data.</text>
</comment>